<reference evidence="2 3" key="1">
    <citation type="submission" date="2020-06" db="EMBL/GenBank/DDBJ databases">
        <title>Draft genome of Uliginosibacterium sp. IMCC34675.</title>
        <authorList>
            <person name="Song J."/>
        </authorList>
    </citation>
    <scope>NUCLEOTIDE SEQUENCE [LARGE SCALE GENOMIC DNA]</scope>
    <source>
        <strain evidence="2 3">IMCC34675</strain>
    </source>
</reference>
<dbReference type="EMBL" id="JABCSC020000002">
    <property type="protein sequence ID" value="NSL55201.1"/>
    <property type="molecule type" value="Genomic_DNA"/>
</dbReference>
<keyword evidence="3" id="KW-1185">Reference proteome</keyword>
<dbReference type="Proteomes" id="UP000778523">
    <property type="component" value="Unassembled WGS sequence"/>
</dbReference>
<name>A0ABX2IET2_9RHOO</name>
<gene>
    <name evidence="2" type="ORF">HJ583_009215</name>
</gene>
<dbReference type="InterPro" id="IPR007487">
    <property type="entry name" value="ABC_transpt-TYRBP-like"/>
</dbReference>
<evidence type="ECO:0000313" key="3">
    <source>
        <dbReference type="Proteomes" id="UP000778523"/>
    </source>
</evidence>
<organism evidence="2 3">
    <name type="scientific">Uliginosibacterium aquaticum</name>
    <dbReference type="NCBI Taxonomy" id="2731212"/>
    <lineage>
        <taxon>Bacteria</taxon>
        <taxon>Pseudomonadati</taxon>
        <taxon>Pseudomonadota</taxon>
        <taxon>Betaproteobacteria</taxon>
        <taxon>Rhodocyclales</taxon>
        <taxon>Zoogloeaceae</taxon>
        <taxon>Uliginosibacterium</taxon>
    </lineage>
</organism>
<comment type="caution">
    <text evidence="2">The sequence shown here is derived from an EMBL/GenBank/DDBJ whole genome shotgun (WGS) entry which is preliminary data.</text>
</comment>
<evidence type="ECO:0000256" key="1">
    <source>
        <dbReference type="SAM" id="SignalP"/>
    </source>
</evidence>
<feature type="chain" id="PRO_5046285559" description="ABC transporter substrate-binding protein" evidence="1">
    <location>
        <begin position="22"/>
        <end position="338"/>
    </location>
</feature>
<keyword evidence="1" id="KW-0732">Signal</keyword>
<accession>A0ABX2IET2</accession>
<evidence type="ECO:0000313" key="2">
    <source>
        <dbReference type="EMBL" id="NSL55201.1"/>
    </source>
</evidence>
<sequence length="338" mass="37583">MFKHLLLSLASLLLLLPVSHAAPAGNLRILHIMSFNSPYRWTDGQLEGFKAGLGSDVKTEYQVFQLDTKRQSSKEEMERNAQRAMKIIADWKPDLVYTSDDDAVQLVTAHYVNKPLPFVFSGVNKSAEDHGIKGATNITGVLEREHILESIHLVQAIKPGIRRIQILSDSAAYWPQVIGRVRSLAREHQEFSLVGVDQPVAYADFQRLVLENPNKADAYMILGNFNFKDAKGMDVPYPHLQRWLAEHSKLPDLSFWDDRMLHGTLAGVTVSAFEQGMAAGKLARAILVDKRKPASLPIAPTTKGVPVISLARAKQLGLIPPSTQLLSSTVVTSYIWDK</sequence>
<evidence type="ECO:0008006" key="4">
    <source>
        <dbReference type="Google" id="ProtNLM"/>
    </source>
</evidence>
<dbReference type="PANTHER" id="PTHR35271">
    <property type="entry name" value="ABC TRANSPORTER, SUBSTRATE-BINDING LIPOPROTEIN-RELATED"/>
    <property type="match status" value="1"/>
</dbReference>
<proteinExistence type="predicted"/>
<dbReference type="RefSeq" id="WP_170021648.1">
    <property type="nucleotide sequence ID" value="NZ_JABCSC020000002.1"/>
</dbReference>
<dbReference type="PANTHER" id="PTHR35271:SF1">
    <property type="entry name" value="ABC TRANSPORTER, SUBSTRATE-BINDING LIPOPROTEIN"/>
    <property type="match status" value="1"/>
</dbReference>
<dbReference type="Pfam" id="PF04392">
    <property type="entry name" value="ABC_sub_bind"/>
    <property type="match status" value="1"/>
</dbReference>
<feature type="signal peptide" evidence="1">
    <location>
        <begin position="1"/>
        <end position="21"/>
    </location>
</feature>
<dbReference type="Gene3D" id="3.40.50.2300">
    <property type="match status" value="2"/>
</dbReference>
<protein>
    <recommendedName>
        <fullName evidence="4">ABC transporter substrate-binding protein</fullName>
    </recommendedName>
</protein>